<comment type="caution">
    <text evidence="2">The sequence shown here is derived from an EMBL/GenBank/DDBJ whole genome shotgun (WGS) entry which is preliminary data.</text>
</comment>
<dbReference type="EMBL" id="PEDP01002156">
    <property type="protein sequence ID" value="POS82874.1"/>
    <property type="molecule type" value="Genomic_DNA"/>
</dbReference>
<dbReference type="InterPro" id="IPR005135">
    <property type="entry name" value="Endo/exonuclease/phosphatase"/>
</dbReference>
<feature type="non-terminal residue" evidence="2">
    <location>
        <position position="574"/>
    </location>
</feature>
<reference evidence="2 3" key="1">
    <citation type="submission" date="2017-10" db="EMBL/GenBank/DDBJ databases">
        <title>Development of genomic resources for the powdery mildew, Erysiphe pulchra.</title>
        <authorList>
            <person name="Wadl P.A."/>
            <person name="Mack B.M."/>
            <person name="Moore G."/>
            <person name="Beltz S.B."/>
        </authorList>
    </citation>
    <scope>NUCLEOTIDE SEQUENCE [LARGE SCALE GENOMIC DNA]</scope>
    <source>
        <strain evidence="2">Cflorida</strain>
    </source>
</reference>
<dbReference type="Proteomes" id="UP000237438">
    <property type="component" value="Unassembled WGS sequence"/>
</dbReference>
<accession>A0A2S4PLH6</accession>
<organism evidence="2 3">
    <name type="scientific">Erysiphe pulchra</name>
    <dbReference type="NCBI Taxonomy" id="225359"/>
    <lineage>
        <taxon>Eukaryota</taxon>
        <taxon>Fungi</taxon>
        <taxon>Dikarya</taxon>
        <taxon>Ascomycota</taxon>
        <taxon>Pezizomycotina</taxon>
        <taxon>Leotiomycetes</taxon>
        <taxon>Erysiphales</taxon>
        <taxon>Erysiphaceae</taxon>
        <taxon>Erysiphe</taxon>
    </lineage>
</organism>
<name>A0A2S4PLH6_9PEZI</name>
<proteinExistence type="predicted"/>
<gene>
    <name evidence="2" type="ORF">EPUL_005699</name>
</gene>
<dbReference type="OrthoDB" id="3557769at2759"/>
<dbReference type="InterPro" id="IPR036691">
    <property type="entry name" value="Endo/exonu/phosph_ase_sf"/>
</dbReference>
<dbReference type="Gene3D" id="3.60.10.10">
    <property type="entry name" value="Endonuclease/exonuclease/phosphatase"/>
    <property type="match status" value="1"/>
</dbReference>
<evidence type="ECO:0000259" key="1">
    <source>
        <dbReference type="Pfam" id="PF14529"/>
    </source>
</evidence>
<dbReference type="GO" id="GO:0003824">
    <property type="term" value="F:catalytic activity"/>
    <property type="evidence" value="ECO:0007669"/>
    <property type="project" value="InterPro"/>
</dbReference>
<protein>
    <recommendedName>
        <fullName evidence="1">Endonuclease/exonuclease/phosphatase domain-containing protein</fullName>
    </recommendedName>
</protein>
<evidence type="ECO:0000313" key="3">
    <source>
        <dbReference type="Proteomes" id="UP000237438"/>
    </source>
</evidence>
<sequence>MNGSFLEELGSIRDHVPIRHVGWTRRSLDDQVNGFVRICVPENRASKFPSRLGVFGEAVSVQRIRPKQIPSTCDKSYDFHSTRTCARSLKCKLCGVDTHERPYQKAPRCLNCRGPHASTEKSCPDRPRWSNGVFIRPTGLQLQNIRAAGGREYAKAQNTADEPNMNLTSTAIGKSTPLRIMEVNVGQSFLPHNIALALANENNIDILLLQEPWIVSDLSAQRSISHRTFQSFSPLTTWHSRPRVLTYVRKSAFIKAFQVQADLFRDVIKIFITLNDTKDLSIWNVYNALVGSDQAGASPLTLLSSTDKPYFIGGDFNLRHPLWDLTATHPHASCRDLIDWYPTKELQLLNPTKVSTHSRGGTLDLAFCIDRNAKCEVRTDFHTTSDHEILVSTIYKDQQLRAAGKLRNKALNDEIFHQFLEKTNNNRALETQEELRIEAADLIKNIHTALTGSCPRSKPRNFGTLWWTDEYEVTTSSCSSERSCTNAGLPEVSDQRLQDALLEVPAAREVLRPSFHKTRSGRVVKPPNRHGNVFVEIPQKTLRKATSTMTNGNLELSKKKLAFGSQVTKLANTE</sequence>
<keyword evidence="3" id="KW-1185">Reference proteome</keyword>
<feature type="domain" description="Endonuclease/exonuclease/phosphatase" evidence="1">
    <location>
        <begin position="301"/>
        <end position="389"/>
    </location>
</feature>
<evidence type="ECO:0000313" key="2">
    <source>
        <dbReference type="EMBL" id="POS82874.1"/>
    </source>
</evidence>
<dbReference type="Pfam" id="PF14529">
    <property type="entry name" value="Exo_endo_phos_2"/>
    <property type="match status" value="1"/>
</dbReference>
<dbReference type="AlphaFoldDB" id="A0A2S4PLH6"/>
<dbReference type="SUPFAM" id="SSF56219">
    <property type="entry name" value="DNase I-like"/>
    <property type="match status" value="1"/>
</dbReference>